<accession>A0A364Y704</accession>
<keyword evidence="4" id="KW-0732">Signal</keyword>
<dbReference type="PANTHER" id="PTHR42881">
    <property type="entry name" value="PROLYL ENDOPEPTIDASE"/>
    <property type="match status" value="1"/>
</dbReference>
<evidence type="ECO:0000313" key="8">
    <source>
        <dbReference type="Proteomes" id="UP000251889"/>
    </source>
</evidence>
<name>A0A364Y704_9BACT</name>
<dbReference type="InterPro" id="IPR001375">
    <property type="entry name" value="Peptidase_S9_cat"/>
</dbReference>
<dbReference type="PANTHER" id="PTHR42881:SF13">
    <property type="entry name" value="PROLYL ENDOPEPTIDASE"/>
    <property type="match status" value="1"/>
</dbReference>
<keyword evidence="8" id="KW-1185">Reference proteome</keyword>
<feature type="domain" description="Peptidase S9A N-terminal" evidence="6">
    <location>
        <begin position="17"/>
        <end position="422"/>
    </location>
</feature>
<evidence type="ECO:0000256" key="4">
    <source>
        <dbReference type="SAM" id="SignalP"/>
    </source>
</evidence>
<dbReference type="GO" id="GO:0070012">
    <property type="term" value="F:oligopeptidase activity"/>
    <property type="evidence" value="ECO:0007669"/>
    <property type="project" value="TreeGrafter"/>
</dbReference>
<dbReference type="EMBL" id="QMFY01000001">
    <property type="protein sequence ID" value="RAW02886.1"/>
    <property type="molecule type" value="Genomic_DNA"/>
</dbReference>
<dbReference type="Pfam" id="PF00326">
    <property type="entry name" value="Peptidase_S9"/>
    <property type="match status" value="1"/>
</dbReference>
<evidence type="ECO:0000259" key="5">
    <source>
        <dbReference type="Pfam" id="PF00326"/>
    </source>
</evidence>
<evidence type="ECO:0000256" key="3">
    <source>
        <dbReference type="ARBA" id="ARBA00022825"/>
    </source>
</evidence>
<feature type="domain" description="Peptidase S9 prolyl oligopeptidase catalytic" evidence="5">
    <location>
        <begin position="490"/>
        <end position="691"/>
    </location>
</feature>
<dbReference type="InterPro" id="IPR002470">
    <property type="entry name" value="Peptidase_S9A"/>
</dbReference>
<keyword evidence="1" id="KW-0645">Protease</keyword>
<evidence type="ECO:0000256" key="1">
    <source>
        <dbReference type="ARBA" id="ARBA00022670"/>
    </source>
</evidence>
<dbReference type="Gene3D" id="3.40.50.1820">
    <property type="entry name" value="alpha/beta hydrolase"/>
    <property type="match status" value="1"/>
</dbReference>
<dbReference type="SUPFAM" id="SSF50993">
    <property type="entry name" value="Peptidase/esterase 'gauge' domain"/>
    <property type="match status" value="1"/>
</dbReference>
<dbReference type="Pfam" id="PF02897">
    <property type="entry name" value="Peptidase_S9_N"/>
    <property type="match status" value="1"/>
</dbReference>
<dbReference type="GO" id="GO:0006508">
    <property type="term" value="P:proteolysis"/>
    <property type="evidence" value="ECO:0007669"/>
    <property type="project" value="UniProtKB-KW"/>
</dbReference>
<dbReference type="AlphaFoldDB" id="A0A364Y704"/>
<dbReference type="InterPro" id="IPR023302">
    <property type="entry name" value="Pept_S9A_N"/>
</dbReference>
<keyword evidence="3" id="KW-0720">Serine protease</keyword>
<sequence>MTKTILLFSLLIFYQSMSQAQSEDPYLWLEEVNGEKALEFVKQKNEMTINKLTREKAYQKIYDKSLEIYNSNERIAMPAIYDQFVYNFWQDKEHVRGIWRRATKASYLSGNPSWDILIDLDEMSKKDNVKWVFKGAGGLYPKYDRFLVSLSKGGGDATETREFDVNKKAFIEDGFFIPESKGGGSYLDENTLIVSVDFGEGTMTTSGYPRQVKIWKRGTPLKDAQLVMEGDSTDVSAYGYLMRDGENKYLMFGRGITFYTRSNFVRIDSKLIKLSLQDDASINGILNNQLIVELKSDWNVGGNTYKQGSLISLDFKALITGEHRVSVIIQPDEFTSVTSSSTTKTKLLVNLLTNVKSELYIYSFDNGMWTRKKVNAPDFGNIAVNATDDEFSDLYFFSFTNFLAPSTLYVADANDNSMKVYKSLPSFFDASKFKVEQYKAKSTDGTLVPYFVVASKNVKYDGKNPTLLYAYGGFEVPMLPSYSGVIGNAWLENGGVYVLANIRGGGEFGPKWHQDGLKEKRQIVFNDFYAVAEDLISKKITSSKNLGISGGSNGGLLVGVAFTQRPELFNAVVCAVPLLDMKRFNHLLAGASWMGEYGDPDKPEEWKYISKYSPYHNVKQKSKYPEVFFYTSTRDDRVHPAHARKMVARMTEFGYPVYYFENIEGGHAGSSTNDQRAKIAALQFSYLLMKLKG</sequence>
<gene>
    <name evidence="7" type="ORF">DQQ10_01900</name>
</gene>
<feature type="signal peptide" evidence="4">
    <location>
        <begin position="1"/>
        <end position="20"/>
    </location>
</feature>
<dbReference type="RefSeq" id="WP_112745101.1">
    <property type="nucleotide sequence ID" value="NZ_QMFY01000001.1"/>
</dbReference>
<dbReference type="PRINTS" id="PR00862">
    <property type="entry name" value="PROLIGOPTASE"/>
</dbReference>
<dbReference type="SUPFAM" id="SSF53474">
    <property type="entry name" value="alpha/beta-Hydrolases"/>
    <property type="match status" value="1"/>
</dbReference>
<comment type="caution">
    <text evidence="7">The sequence shown here is derived from an EMBL/GenBank/DDBJ whole genome shotgun (WGS) entry which is preliminary data.</text>
</comment>
<reference evidence="7 8" key="1">
    <citation type="submission" date="2018-06" db="EMBL/GenBank/DDBJ databases">
        <title>Chryseolinea flavus sp. nov., a member of the phylum Bacteroidetes isolated from soil.</title>
        <authorList>
            <person name="Li Y."/>
            <person name="Wang J."/>
        </authorList>
    </citation>
    <scope>NUCLEOTIDE SEQUENCE [LARGE SCALE GENOMIC DNA]</scope>
    <source>
        <strain evidence="7 8">SDU1-6</strain>
    </source>
</reference>
<dbReference type="InterPro" id="IPR051167">
    <property type="entry name" value="Prolyl_oligopep/macrocyclase"/>
</dbReference>
<dbReference type="GO" id="GO:0005829">
    <property type="term" value="C:cytosol"/>
    <property type="evidence" value="ECO:0007669"/>
    <property type="project" value="TreeGrafter"/>
</dbReference>
<dbReference type="GO" id="GO:0004252">
    <property type="term" value="F:serine-type endopeptidase activity"/>
    <property type="evidence" value="ECO:0007669"/>
    <property type="project" value="InterPro"/>
</dbReference>
<evidence type="ECO:0000313" key="7">
    <source>
        <dbReference type="EMBL" id="RAW02886.1"/>
    </source>
</evidence>
<organism evidence="7 8">
    <name type="scientific">Pseudochryseolinea flava</name>
    <dbReference type="NCBI Taxonomy" id="2059302"/>
    <lineage>
        <taxon>Bacteria</taxon>
        <taxon>Pseudomonadati</taxon>
        <taxon>Bacteroidota</taxon>
        <taxon>Cytophagia</taxon>
        <taxon>Cytophagales</taxon>
        <taxon>Fulvivirgaceae</taxon>
        <taxon>Pseudochryseolinea</taxon>
    </lineage>
</organism>
<evidence type="ECO:0000256" key="2">
    <source>
        <dbReference type="ARBA" id="ARBA00022801"/>
    </source>
</evidence>
<evidence type="ECO:0000259" key="6">
    <source>
        <dbReference type="Pfam" id="PF02897"/>
    </source>
</evidence>
<dbReference type="OrthoDB" id="9801421at2"/>
<protein>
    <submittedName>
        <fullName evidence="7">S9 family peptidase</fullName>
    </submittedName>
</protein>
<dbReference type="Gene3D" id="2.130.10.120">
    <property type="entry name" value="Prolyl oligopeptidase, N-terminal domain"/>
    <property type="match status" value="1"/>
</dbReference>
<feature type="chain" id="PRO_5016825453" evidence="4">
    <location>
        <begin position="21"/>
        <end position="693"/>
    </location>
</feature>
<keyword evidence="2" id="KW-0378">Hydrolase</keyword>
<dbReference type="InterPro" id="IPR029058">
    <property type="entry name" value="AB_hydrolase_fold"/>
</dbReference>
<proteinExistence type="predicted"/>
<dbReference type="Proteomes" id="UP000251889">
    <property type="component" value="Unassembled WGS sequence"/>
</dbReference>